<feature type="coiled-coil region" evidence="1">
    <location>
        <begin position="38"/>
        <end position="72"/>
    </location>
</feature>
<sequence>MSLESRIRETSARNTELLRIIHETESAVPAFNAQERYVADLEKQAAEAGRKLEQLESKRRQELKEHESYRDSVMKRFAYKVSGKTDKFDAKAAKEEREYFDVLQEEHQANEMKNNIASMLSDAKRVRDELEGKAATHVKSKKDLDSLYESIFTGPSPGFPEEDKRERKKDAAVEAYQRARSQAEMEGQAVTILTKAQKLLNGALMCMEEALQASRMDMFGGGTFTDMIERSALSRAEYQIQHAQMMVRQARQCSPLIRELLPVRIASGSLIGDVFFDNIFTDMAFHDKIKQSNLEVQQCARALKADLIAAKQRHADISREADQKGMELKQARMRLQKVRELAFERINGHTGGLETSSIMDDASPPEGPPPRYTERADTVDEWWQS</sequence>
<evidence type="ECO:0000313" key="4">
    <source>
        <dbReference type="Proteomes" id="UP000284375"/>
    </source>
</evidence>
<comment type="caution">
    <text evidence="3">The sequence shown here is derived from an EMBL/GenBank/DDBJ whole genome shotgun (WGS) entry which is preliminary data.</text>
</comment>
<evidence type="ECO:0000256" key="2">
    <source>
        <dbReference type="SAM" id="MobiDB-lite"/>
    </source>
</evidence>
<keyword evidence="1" id="KW-0175">Coiled coil</keyword>
<gene>
    <name evidence="3" type="ORF">VSDG_00451</name>
</gene>
<dbReference type="EMBL" id="LJZO01000001">
    <property type="protein sequence ID" value="ROW05159.1"/>
    <property type="molecule type" value="Genomic_DNA"/>
</dbReference>
<protein>
    <submittedName>
        <fullName evidence="3">Uncharacterized protein</fullName>
    </submittedName>
</protein>
<dbReference type="STRING" id="252740.A0A423WNT7"/>
<proteinExistence type="predicted"/>
<dbReference type="OrthoDB" id="2562743at2759"/>
<evidence type="ECO:0000313" key="3">
    <source>
        <dbReference type="EMBL" id="ROW05159.1"/>
    </source>
</evidence>
<reference evidence="3 4" key="1">
    <citation type="submission" date="2015-09" db="EMBL/GenBank/DDBJ databases">
        <title>Host preference determinants of Valsa canker pathogens revealed by comparative genomics.</title>
        <authorList>
            <person name="Yin Z."/>
            <person name="Huang L."/>
        </authorList>
    </citation>
    <scope>NUCLEOTIDE SEQUENCE [LARGE SCALE GENOMIC DNA]</scope>
    <source>
        <strain evidence="3 4">YSFL</strain>
    </source>
</reference>
<accession>A0A423WNT7</accession>
<dbReference type="AlphaFoldDB" id="A0A423WNT7"/>
<name>A0A423WNT7_CYTCH</name>
<organism evidence="3 4">
    <name type="scientific">Cytospora chrysosperma</name>
    <name type="common">Cytospora canker fungus</name>
    <name type="synonym">Sphaeria chrysosperma</name>
    <dbReference type="NCBI Taxonomy" id="252740"/>
    <lineage>
        <taxon>Eukaryota</taxon>
        <taxon>Fungi</taxon>
        <taxon>Dikarya</taxon>
        <taxon>Ascomycota</taxon>
        <taxon>Pezizomycotina</taxon>
        <taxon>Sordariomycetes</taxon>
        <taxon>Sordariomycetidae</taxon>
        <taxon>Diaporthales</taxon>
        <taxon>Cytosporaceae</taxon>
        <taxon>Cytospora</taxon>
    </lineage>
</organism>
<evidence type="ECO:0000256" key="1">
    <source>
        <dbReference type="SAM" id="Coils"/>
    </source>
</evidence>
<feature type="region of interest" description="Disordered" evidence="2">
    <location>
        <begin position="350"/>
        <end position="385"/>
    </location>
</feature>
<dbReference type="PANTHER" id="PTHR21974">
    <property type="entry name" value="RE15880P"/>
    <property type="match status" value="1"/>
</dbReference>
<dbReference type="PANTHER" id="PTHR21974:SF2">
    <property type="entry name" value="RE15880P"/>
    <property type="match status" value="1"/>
</dbReference>
<dbReference type="Proteomes" id="UP000284375">
    <property type="component" value="Unassembled WGS sequence"/>
</dbReference>
<keyword evidence="4" id="KW-1185">Reference proteome</keyword>